<dbReference type="AlphaFoldDB" id="A0AAP0J8G7"/>
<proteinExistence type="inferred from homology"/>
<keyword evidence="11" id="KW-0275">Fatty acid biosynthesis</keyword>
<dbReference type="GO" id="GO:0016717">
    <property type="term" value="F:oxidoreductase activity, acting on paired donors, with oxidation of a pair of donors resulting in the reduction of molecular oxygen to two molecules of water"/>
    <property type="evidence" value="ECO:0007669"/>
    <property type="project" value="InterPro"/>
</dbReference>
<sequence length="169" mass="19505">MPTNSNPNSSSSSSQNQSGAPKEGHDHHEKNYKIVLSDVAVKRKNRAYWLRQWNLWDLTSSIVVMHVHVMCLLYARRTLHTELSTFLNGSNTCSLIAVCSHFRWVALLSFGEGWHNNHHAFEFSARHGHEWWQFDSGWYVIKVLELVGLATHVKVPSEAQKIRRMVIRS</sequence>
<evidence type="ECO:0008006" key="15">
    <source>
        <dbReference type="Google" id="ProtNLM"/>
    </source>
</evidence>
<dbReference type="EMBL" id="JBBNAE010000004">
    <property type="protein sequence ID" value="KAK9129381.1"/>
    <property type="molecule type" value="Genomic_DNA"/>
</dbReference>
<keyword evidence="9" id="KW-0443">Lipid metabolism</keyword>
<dbReference type="GO" id="GO:0005789">
    <property type="term" value="C:endoplasmic reticulum membrane"/>
    <property type="evidence" value="ECO:0007669"/>
    <property type="project" value="TreeGrafter"/>
</dbReference>
<feature type="compositionally biased region" description="Low complexity" evidence="12">
    <location>
        <begin position="1"/>
        <end position="18"/>
    </location>
</feature>
<comment type="pathway">
    <text evidence="2">Lipid metabolism.</text>
</comment>
<evidence type="ECO:0000256" key="10">
    <source>
        <dbReference type="ARBA" id="ARBA00023136"/>
    </source>
</evidence>
<evidence type="ECO:0000256" key="1">
    <source>
        <dbReference type="ARBA" id="ARBA00004141"/>
    </source>
</evidence>
<evidence type="ECO:0000256" key="6">
    <source>
        <dbReference type="ARBA" id="ARBA00022832"/>
    </source>
</evidence>
<evidence type="ECO:0000313" key="14">
    <source>
        <dbReference type="Proteomes" id="UP001417504"/>
    </source>
</evidence>
<gene>
    <name evidence="13" type="ORF">Sjap_009868</name>
</gene>
<evidence type="ECO:0000256" key="5">
    <source>
        <dbReference type="ARBA" id="ARBA00022692"/>
    </source>
</evidence>
<evidence type="ECO:0000256" key="11">
    <source>
        <dbReference type="ARBA" id="ARBA00023160"/>
    </source>
</evidence>
<evidence type="ECO:0000256" key="3">
    <source>
        <dbReference type="ARBA" id="ARBA00009295"/>
    </source>
</evidence>
<keyword evidence="10" id="KW-0472">Membrane</keyword>
<organism evidence="13 14">
    <name type="scientific">Stephania japonica</name>
    <dbReference type="NCBI Taxonomy" id="461633"/>
    <lineage>
        <taxon>Eukaryota</taxon>
        <taxon>Viridiplantae</taxon>
        <taxon>Streptophyta</taxon>
        <taxon>Embryophyta</taxon>
        <taxon>Tracheophyta</taxon>
        <taxon>Spermatophyta</taxon>
        <taxon>Magnoliopsida</taxon>
        <taxon>Ranunculales</taxon>
        <taxon>Menispermaceae</taxon>
        <taxon>Menispermoideae</taxon>
        <taxon>Cissampelideae</taxon>
        <taxon>Stephania</taxon>
    </lineage>
</organism>
<dbReference type="Proteomes" id="UP001417504">
    <property type="component" value="Unassembled WGS sequence"/>
</dbReference>
<reference evidence="13 14" key="1">
    <citation type="submission" date="2024-01" db="EMBL/GenBank/DDBJ databases">
        <title>Genome assemblies of Stephania.</title>
        <authorList>
            <person name="Yang L."/>
        </authorList>
    </citation>
    <scope>NUCLEOTIDE SEQUENCE [LARGE SCALE GENOMIC DNA]</scope>
    <source>
        <strain evidence="13">QJT</strain>
        <tissue evidence="13">Leaf</tissue>
    </source>
</reference>
<comment type="subcellular location">
    <subcellularLocation>
        <location evidence="1">Membrane</location>
        <topology evidence="1">Multi-pass membrane protein</topology>
    </subcellularLocation>
</comment>
<keyword evidence="4" id="KW-0444">Lipid biosynthesis</keyword>
<dbReference type="GO" id="GO:0042761">
    <property type="term" value="P:very long-chain fatty acid biosynthetic process"/>
    <property type="evidence" value="ECO:0007669"/>
    <property type="project" value="TreeGrafter"/>
</dbReference>
<keyword evidence="5" id="KW-0812">Transmembrane</keyword>
<name>A0AAP0J8G7_9MAGN</name>
<keyword evidence="7" id="KW-1133">Transmembrane helix</keyword>
<accession>A0AAP0J8G7</accession>
<keyword evidence="8" id="KW-0560">Oxidoreductase</keyword>
<keyword evidence="14" id="KW-1185">Reference proteome</keyword>
<evidence type="ECO:0000313" key="13">
    <source>
        <dbReference type="EMBL" id="KAK9129381.1"/>
    </source>
</evidence>
<evidence type="ECO:0000256" key="8">
    <source>
        <dbReference type="ARBA" id="ARBA00023002"/>
    </source>
</evidence>
<keyword evidence="6" id="KW-0276">Fatty acid metabolism</keyword>
<evidence type="ECO:0000256" key="12">
    <source>
        <dbReference type="SAM" id="MobiDB-lite"/>
    </source>
</evidence>
<comment type="caution">
    <text evidence="13">The sequence shown here is derived from an EMBL/GenBank/DDBJ whole genome shotgun (WGS) entry which is preliminary data.</text>
</comment>
<evidence type="ECO:0000256" key="4">
    <source>
        <dbReference type="ARBA" id="ARBA00022516"/>
    </source>
</evidence>
<evidence type="ECO:0000256" key="9">
    <source>
        <dbReference type="ARBA" id="ARBA00023098"/>
    </source>
</evidence>
<feature type="region of interest" description="Disordered" evidence="12">
    <location>
        <begin position="1"/>
        <end position="27"/>
    </location>
</feature>
<evidence type="ECO:0000256" key="7">
    <source>
        <dbReference type="ARBA" id="ARBA00022989"/>
    </source>
</evidence>
<dbReference type="PANTHER" id="PTHR11351:SF31">
    <property type="entry name" value="DESATURASE 1, ISOFORM A-RELATED"/>
    <property type="match status" value="1"/>
</dbReference>
<protein>
    <recommendedName>
        <fullName evidence="15">Fatty acid desaturase domain-containing protein</fullName>
    </recommendedName>
</protein>
<comment type="similarity">
    <text evidence="3">Belongs to the fatty acid desaturase type 1 family.</text>
</comment>
<evidence type="ECO:0000256" key="2">
    <source>
        <dbReference type="ARBA" id="ARBA00005189"/>
    </source>
</evidence>
<dbReference type="PANTHER" id="PTHR11351">
    <property type="entry name" value="ACYL-COA DESATURASE"/>
    <property type="match status" value="1"/>
</dbReference>
<dbReference type="InterPro" id="IPR015876">
    <property type="entry name" value="Acyl-CoA_DS"/>
</dbReference>